<evidence type="ECO:0000313" key="2">
    <source>
        <dbReference type="Proteomes" id="UP000582231"/>
    </source>
</evidence>
<evidence type="ECO:0000313" key="1">
    <source>
        <dbReference type="EMBL" id="NYD33358.1"/>
    </source>
</evidence>
<accession>A0A852RS56</accession>
<comment type="caution">
    <text evidence="1">The sequence shown here is derived from an EMBL/GenBank/DDBJ whole genome shotgun (WGS) entry which is preliminary data.</text>
</comment>
<keyword evidence="2" id="KW-1185">Reference proteome</keyword>
<gene>
    <name evidence="1" type="ORF">BJ958_004904</name>
</gene>
<sequence>MDTTTANGTTPGLRAALLKIARKYEDLGAQAAAGAPYWEPCPSTVVSFRAVAEALRSEVEDL</sequence>
<organism evidence="1 2">
    <name type="scientific">Nocardioides kongjuensis</name>
    <dbReference type="NCBI Taxonomy" id="349522"/>
    <lineage>
        <taxon>Bacteria</taxon>
        <taxon>Bacillati</taxon>
        <taxon>Actinomycetota</taxon>
        <taxon>Actinomycetes</taxon>
        <taxon>Propionibacteriales</taxon>
        <taxon>Nocardioidaceae</taxon>
        <taxon>Nocardioides</taxon>
    </lineage>
</organism>
<dbReference type="RefSeq" id="WP_179729415.1">
    <property type="nucleotide sequence ID" value="NZ_BAABEF010000001.1"/>
</dbReference>
<protein>
    <submittedName>
        <fullName evidence="1">Uncharacterized protein</fullName>
    </submittedName>
</protein>
<proteinExistence type="predicted"/>
<dbReference type="Proteomes" id="UP000582231">
    <property type="component" value="Unassembled WGS sequence"/>
</dbReference>
<name>A0A852RS56_9ACTN</name>
<dbReference type="AlphaFoldDB" id="A0A852RS56"/>
<reference evidence="1 2" key="1">
    <citation type="submission" date="2020-07" db="EMBL/GenBank/DDBJ databases">
        <title>Sequencing the genomes of 1000 actinobacteria strains.</title>
        <authorList>
            <person name="Klenk H.-P."/>
        </authorList>
    </citation>
    <scope>NUCLEOTIDE SEQUENCE [LARGE SCALE GENOMIC DNA]</scope>
    <source>
        <strain evidence="1 2">DSM 19082</strain>
    </source>
</reference>
<dbReference type="EMBL" id="JACCBF010000001">
    <property type="protein sequence ID" value="NYD33358.1"/>
    <property type="molecule type" value="Genomic_DNA"/>
</dbReference>